<protein>
    <recommendedName>
        <fullName evidence="3">Protein OSCP1</fullName>
    </recommendedName>
</protein>
<feature type="region of interest" description="Disordered" evidence="1">
    <location>
        <begin position="245"/>
        <end position="277"/>
    </location>
</feature>
<dbReference type="Pfam" id="PF10188">
    <property type="entry name" value="Oscp1"/>
    <property type="match status" value="1"/>
</dbReference>
<gene>
    <name evidence="2" type="ORF">CLEI1391_LOCUS17493</name>
</gene>
<dbReference type="PANTHER" id="PTHR21439">
    <property type="entry name" value="OXIDORED-NITRO DOMAIN-CONTAINING PROTEIN"/>
    <property type="match status" value="1"/>
</dbReference>
<dbReference type="EMBL" id="HBFB01031250">
    <property type="protein sequence ID" value="CAD8693310.1"/>
    <property type="molecule type" value="Transcribed_RNA"/>
</dbReference>
<proteinExistence type="predicted"/>
<evidence type="ECO:0008006" key="3">
    <source>
        <dbReference type="Google" id="ProtNLM"/>
    </source>
</evidence>
<dbReference type="GO" id="GO:0005737">
    <property type="term" value="C:cytoplasm"/>
    <property type="evidence" value="ECO:0007669"/>
    <property type="project" value="TreeGrafter"/>
</dbReference>
<sequence>MSLLAMPMIVVNLGCEMMFILEQRLKAQNIPPDKSGKVLNDVAKTMFDRQYVDKLFTPQELYSVPSVRKIFDRLAHSSIMRLSESSMDKLFDLMIMGWKYQLLCSTKMEGMVAVTSLHLAQIRAMLAPLPDSAACVALVQGVEALVHKTYGGLSLGQQHLLRQTLLRFLQDRRVKVSLFLQEGIQSTATGRLVMPAPATQYAGTVTYYDGSGGIEAQEKLKLKCMDLDPMEFFIHPAPLGTNLYNKDRPKVVPPPRKGDALASPNPADDDMGSGGKSQYAEDVLERGGARGGRQELDLLSALLALKPQADNFKLSLFEGDEGAGPGGARSGVATYQFADGNREYRQGMMASLRLDDNARGGAAAGDEDDLLDLLDNAGGR</sequence>
<name>A0A7S0S0V4_9CHLO</name>
<dbReference type="GO" id="GO:0005886">
    <property type="term" value="C:plasma membrane"/>
    <property type="evidence" value="ECO:0007669"/>
    <property type="project" value="TreeGrafter"/>
</dbReference>
<dbReference type="PANTHER" id="PTHR21439:SF0">
    <property type="entry name" value="PROTEIN OSCP1"/>
    <property type="match status" value="1"/>
</dbReference>
<reference evidence="2" key="1">
    <citation type="submission" date="2021-01" db="EMBL/GenBank/DDBJ databases">
        <authorList>
            <person name="Corre E."/>
            <person name="Pelletier E."/>
            <person name="Niang G."/>
            <person name="Scheremetjew M."/>
            <person name="Finn R."/>
            <person name="Kale V."/>
            <person name="Holt S."/>
            <person name="Cochrane G."/>
            <person name="Meng A."/>
            <person name="Brown T."/>
            <person name="Cohen L."/>
        </authorList>
    </citation>
    <scope>NUCLEOTIDE SEQUENCE</scope>
    <source>
        <strain evidence="2">SAG 11-49</strain>
    </source>
</reference>
<dbReference type="AlphaFoldDB" id="A0A7S0S0V4"/>
<dbReference type="InterPro" id="IPR019332">
    <property type="entry name" value="OSCP1"/>
</dbReference>
<accession>A0A7S0S0V4</accession>
<organism evidence="2">
    <name type="scientific">Chlamydomonas leiostraca</name>
    <dbReference type="NCBI Taxonomy" id="1034604"/>
    <lineage>
        <taxon>Eukaryota</taxon>
        <taxon>Viridiplantae</taxon>
        <taxon>Chlorophyta</taxon>
        <taxon>core chlorophytes</taxon>
        <taxon>Chlorophyceae</taxon>
        <taxon>CS clade</taxon>
        <taxon>Chlamydomonadales</taxon>
        <taxon>Chlamydomonadaceae</taxon>
        <taxon>Chlamydomonas</taxon>
    </lineage>
</organism>
<evidence type="ECO:0000256" key="1">
    <source>
        <dbReference type="SAM" id="MobiDB-lite"/>
    </source>
</evidence>
<evidence type="ECO:0000313" key="2">
    <source>
        <dbReference type="EMBL" id="CAD8693310.1"/>
    </source>
</evidence>